<protein>
    <submittedName>
        <fullName evidence="1">Uncharacterized protein</fullName>
    </submittedName>
</protein>
<name>A0A7J6VBQ9_THATH</name>
<keyword evidence="2" id="KW-1185">Reference proteome</keyword>
<dbReference type="Proteomes" id="UP000554482">
    <property type="component" value="Unassembled WGS sequence"/>
</dbReference>
<organism evidence="1 2">
    <name type="scientific">Thalictrum thalictroides</name>
    <name type="common">Rue-anemone</name>
    <name type="synonym">Anemone thalictroides</name>
    <dbReference type="NCBI Taxonomy" id="46969"/>
    <lineage>
        <taxon>Eukaryota</taxon>
        <taxon>Viridiplantae</taxon>
        <taxon>Streptophyta</taxon>
        <taxon>Embryophyta</taxon>
        <taxon>Tracheophyta</taxon>
        <taxon>Spermatophyta</taxon>
        <taxon>Magnoliopsida</taxon>
        <taxon>Ranunculales</taxon>
        <taxon>Ranunculaceae</taxon>
        <taxon>Thalictroideae</taxon>
        <taxon>Thalictrum</taxon>
    </lineage>
</organism>
<sequence length="72" mass="8244">MYGHQIFSKWVSPVDGSKDHRELQSAIWMEYFEEVAVASNIVDISSQMNKVLESKNIDQLFPNCFGAAKYSK</sequence>
<comment type="caution">
    <text evidence="1">The sequence shown here is derived from an EMBL/GenBank/DDBJ whole genome shotgun (WGS) entry which is preliminary data.</text>
</comment>
<gene>
    <name evidence="1" type="ORF">FRX31_027887</name>
</gene>
<dbReference type="AlphaFoldDB" id="A0A7J6VBQ9"/>
<proteinExistence type="predicted"/>
<dbReference type="EMBL" id="JABWDY010034619">
    <property type="protein sequence ID" value="KAF5182524.1"/>
    <property type="molecule type" value="Genomic_DNA"/>
</dbReference>
<evidence type="ECO:0000313" key="1">
    <source>
        <dbReference type="EMBL" id="KAF5182524.1"/>
    </source>
</evidence>
<evidence type="ECO:0000313" key="2">
    <source>
        <dbReference type="Proteomes" id="UP000554482"/>
    </source>
</evidence>
<accession>A0A7J6VBQ9</accession>
<reference evidence="1 2" key="1">
    <citation type="submission" date="2020-06" db="EMBL/GenBank/DDBJ databases">
        <title>Transcriptomic and genomic resources for Thalictrum thalictroides and T. hernandezii: Facilitating candidate gene discovery in an emerging model plant lineage.</title>
        <authorList>
            <person name="Arias T."/>
            <person name="Riano-Pachon D.M."/>
            <person name="Di Stilio V.S."/>
        </authorList>
    </citation>
    <scope>NUCLEOTIDE SEQUENCE [LARGE SCALE GENOMIC DNA]</scope>
    <source>
        <strain evidence="2">cv. WT478/WT964</strain>
        <tissue evidence="1">Leaves</tissue>
    </source>
</reference>